<proteinExistence type="predicted"/>
<protein>
    <recommendedName>
        <fullName evidence="5">ABC transmembrane type-1 domain-containing protein</fullName>
    </recommendedName>
</protein>
<evidence type="ECO:0000256" key="4">
    <source>
        <dbReference type="SAM" id="Phobius"/>
    </source>
</evidence>
<dbReference type="AlphaFoldDB" id="A0A167X7A4"/>
<dbReference type="GO" id="GO:0005524">
    <property type="term" value="F:ATP binding"/>
    <property type="evidence" value="ECO:0007669"/>
    <property type="project" value="InterPro"/>
</dbReference>
<dbReference type="EMBL" id="KV417769">
    <property type="protein sequence ID" value="KZP06900.1"/>
    <property type="molecule type" value="Genomic_DNA"/>
</dbReference>
<dbReference type="Proteomes" id="UP000076532">
    <property type="component" value="Unassembled WGS sequence"/>
</dbReference>
<evidence type="ECO:0000256" key="2">
    <source>
        <dbReference type="ARBA" id="ARBA00022989"/>
    </source>
</evidence>
<keyword evidence="3 4" id="KW-0472">Membrane</keyword>
<accession>A0A167X7A4</accession>
<evidence type="ECO:0000313" key="7">
    <source>
        <dbReference type="Proteomes" id="UP000076532"/>
    </source>
</evidence>
<sequence>MAKFARETDDVRTASSLASGTLAQYLTTTLTCLALAFSCSWALTLVILSAVPALIIIQVISQTLVGPLLRVEQQHTAGIYCSTQLLPLSGSVIVTAAFWLPLHPLPLSLPPLWRVHPDEKELPWVMLALVATVIHCAIKERTDGTCTPGLFTVY</sequence>
<dbReference type="PROSITE" id="PS50929">
    <property type="entry name" value="ABC_TM1F"/>
    <property type="match status" value="1"/>
</dbReference>
<dbReference type="GO" id="GO:0140359">
    <property type="term" value="F:ABC-type transporter activity"/>
    <property type="evidence" value="ECO:0007669"/>
    <property type="project" value="InterPro"/>
</dbReference>
<dbReference type="STRING" id="436010.A0A167X7A4"/>
<name>A0A167X7A4_9AGAM</name>
<keyword evidence="1 4" id="KW-0812">Transmembrane</keyword>
<dbReference type="SUPFAM" id="SSF90123">
    <property type="entry name" value="ABC transporter transmembrane region"/>
    <property type="match status" value="1"/>
</dbReference>
<dbReference type="InterPro" id="IPR045341">
    <property type="entry name" value="DUF6532"/>
</dbReference>
<dbReference type="GO" id="GO:0016020">
    <property type="term" value="C:membrane"/>
    <property type="evidence" value="ECO:0007669"/>
    <property type="project" value="InterPro"/>
</dbReference>
<evidence type="ECO:0000259" key="5">
    <source>
        <dbReference type="PROSITE" id="PS50929"/>
    </source>
</evidence>
<feature type="domain" description="ABC transmembrane type-1" evidence="5">
    <location>
        <begin position="1"/>
        <end position="77"/>
    </location>
</feature>
<evidence type="ECO:0000313" key="6">
    <source>
        <dbReference type="EMBL" id="KZP06900.1"/>
    </source>
</evidence>
<dbReference type="Pfam" id="PF20149">
    <property type="entry name" value="DUF6532"/>
    <property type="match status" value="1"/>
</dbReference>
<evidence type="ECO:0000256" key="3">
    <source>
        <dbReference type="ARBA" id="ARBA00023136"/>
    </source>
</evidence>
<organism evidence="6 7">
    <name type="scientific">Athelia psychrophila</name>
    <dbReference type="NCBI Taxonomy" id="1759441"/>
    <lineage>
        <taxon>Eukaryota</taxon>
        <taxon>Fungi</taxon>
        <taxon>Dikarya</taxon>
        <taxon>Basidiomycota</taxon>
        <taxon>Agaricomycotina</taxon>
        <taxon>Agaricomycetes</taxon>
        <taxon>Agaricomycetidae</taxon>
        <taxon>Atheliales</taxon>
        <taxon>Atheliaceae</taxon>
        <taxon>Athelia</taxon>
    </lineage>
</organism>
<dbReference type="Pfam" id="PF00664">
    <property type="entry name" value="ABC_membrane"/>
    <property type="match status" value="1"/>
</dbReference>
<dbReference type="Gene3D" id="1.20.1560.10">
    <property type="entry name" value="ABC transporter type 1, transmembrane domain"/>
    <property type="match status" value="1"/>
</dbReference>
<reference evidence="6 7" key="1">
    <citation type="journal article" date="2016" name="Mol. Biol. Evol.">
        <title>Comparative Genomics of Early-Diverging Mushroom-Forming Fungi Provides Insights into the Origins of Lignocellulose Decay Capabilities.</title>
        <authorList>
            <person name="Nagy L.G."/>
            <person name="Riley R."/>
            <person name="Tritt A."/>
            <person name="Adam C."/>
            <person name="Daum C."/>
            <person name="Floudas D."/>
            <person name="Sun H."/>
            <person name="Yadav J.S."/>
            <person name="Pangilinan J."/>
            <person name="Larsson K.H."/>
            <person name="Matsuura K."/>
            <person name="Barry K."/>
            <person name="Labutti K."/>
            <person name="Kuo R."/>
            <person name="Ohm R.A."/>
            <person name="Bhattacharya S.S."/>
            <person name="Shirouzu T."/>
            <person name="Yoshinaga Y."/>
            <person name="Martin F.M."/>
            <person name="Grigoriev I.V."/>
            <person name="Hibbett D.S."/>
        </authorList>
    </citation>
    <scope>NUCLEOTIDE SEQUENCE [LARGE SCALE GENOMIC DNA]</scope>
    <source>
        <strain evidence="6 7">CBS 109695</strain>
    </source>
</reference>
<keyword evidence="7" id="KW-1185">Reference proteome</keyword>
<keyword evidence="2 4" id="KW-1133">Transmembrane helix</keyword>
<feature type="transmembrane region" description="Helical" evidence="4">
    <location>
        <begin position="77"/>
        <end position="102"/>
    </location>
</feature>
<dbReference type="InterPro" id="IPR036640">
    <property type="entry name" value="ABC1_TM_sf"/>
</dbReference>
<evidence type="ECO:0000256" key="1">
    <source>
        <dbReference type="ARBA" id="ARBA00022692"/>
    </source>
</evidence>
<feature type="transmembrane region" description="Helical" evidence="4">
    <location>
        <begin position="33"/>
        <end position="57"/>
    </location>
</feature>
<dbReference type="OrthoDB" id="6500128at2759"/>
<dbReference type="InterPro" id="IPR011527">
    <property type="entry name" value="ABC1_TM_dom"/>
</dbReference>
<gene>
    <name evidence="6" type="ORF">FIBSPDRAFT_902460</name>
</gene>